<gene>
    <name evidence="1" type="ORF">DA73_0400003575</name>
</gene>
<evidence type="ECO:0000313" key="1">
    <source>
        <dbReference type="EMBL" id="KAF3884655.1"/>
    </source>
</evidence>
<accession>A0A8S9SX52</accession>
<name>A0A8S9SX52_9CYAN</name>
<keyword evidence="2" id="KW-1185">Reference proteome</keyword>
<evidence type="ECO:0000313" key="2">
    <source>
        <dbReference type="Proteomes" id="UP000029738"/>
    </source>
</evidence>
<dbReference type="Proteomes" id="UP000029738">
    <property type="component" value="Unassembled WGS sequence"/>
</dbReference>
<dbReference type="AlphaFoldDB" id="A0A8S9SX52"/>
<comment type="caution">
    <text evidence="1">The sequence shown here is derived from an EMBL/GenBank/DDBJ whole genome shotgun (WGS) entry which is preliminary data.</text>
</comment>
<dbReference type="EMBL" id="JHEG04000001">
    <property type="protein sequence ID" value="KAF3884655.1"/>
    <property type="molecule type" value="Genomic_DNA"/>
</dbReference>
<dbReference type="RefSeq" id="WP_153021619.1">
    <property type="nucleotide sequence ID" value="NZ_JHEG04000001.1"/>
</dbReference>
<reference evidence="1" key="2">
    <citation type="submission" date="2019-11" db="EMBL/GenBank/DDBJ databases">
        <title>Improved Assembly of Tolypothrix boutellei genome.</title>
        <authorList>
            <person name="Sarangi A.N."/>
            <person name="Mukherjee M."/>
            <person name="Ghosh S."/>
            <person name="Singh D."/>
            <person name="Das A."/>
            <person name="Kant S."/>
            <person name="Prusty A."/>
            <person name="Tripathy S."/>
        </authorList>
    </citation>
    <scope>NUCLEOTIDE SEQUENCE</scope>
    <source>
        <strain evidence="1">VB521301</strain>
    </source>
</reference>
<protein>
    <submittedName>
        <fullName evidence="1">Uncharacterized protein</fullName>
    </submittedName>
</protein>
<organism evidence="1 2">
    <name type="scientific">Tolypothrix bouteillei VB521301</name>
    <dbReference type="NCBI Taxonomy" id="1479485"/>
    <lineage>
        <taxon>Bacteria</taxon>
        <taxon>Bacillati</taxon>
        <taxon>Cyanobacteriota</taxon>
        <taxon>Cyanophyceae</taxon>
        <taxon>Nostocales</taxon>
        <taxon>Tolypothrichaceae</taxon>
        <taxon>Tolypothrix</taxon>
    </lineage>
</organism>
<sequence length="48" mass="4956">MKGSTAYQILMVLAHIQPGVAGLGGNYGDREAQAVLSLSKSKLALSLP</sequence>
<proteinExistence type="predicted"/>
<reference evidence="1" key="1">
    <citation type="journal article" date="2015" name="Genome Announc.">
        <title>Draft Genome Sequence of Tolypothrix boutellei Strain VB521301.</title>
        <authorList>
            <person name="Chandrababunaidu M.M."/>
            <person name="Singh D."/>
            <person name="Sen D."/>
            <person name="Bhan S."/>
            <person name="Das S."/>
            <person name="Gupta A."/>
            <person name="Adhikary S.P."/>
            <person name="Tripathy S."/>
        </authorList>
    </citation>
    <scope>NUCLEOTIDE SEQUENCE</scope>
    <source>
        <strain evidence="1">VB521301</strain>
    </source>
</reference>